<keyword evidence="2" id="KW-1185">Reference proteome</keyword>
<comment type="caution">
    <text evidence="1">The sequence shown here is derived from an EMBL/GenBank/DDBJ whole genome shotgun (WGS) entry which is preliminary data.</text>
</comment>
<organism evidence="1 2">
    <name type="scientific">Agrocybe chaxingu</name>
    <dbReference type="NCBI Taxonomy" id="84603"/>
    <lineage>
        <taxon>Eukaryota</taxon>
        <taxon>Fungi</taxon>
        <taxon>Dikarya</taxon>
        <taxon>Basidiomycota</taxon>
        <taxon>Agaricomycotina</taxon>
        <taxon>Agaricomycetes</taxon>
        <taxon>Agaricomycetidae</taxon>
        <taxon>Agaricales</taxon>
        <taxon>Agaricineae</taxon>
        <taxon>Strophariaceae</taxon>
        <taxon>Agrocybe</taxon>
    </lineage>
</organism>
<evidence type="ECO:0000313" key="2">
    <source>
        <dbReference type="Proteomes" id="UP001148786"/>
    </source>
</evidence>
<sequence length="208" mass="22980">MTSQPGVSFPSVHNPLPSVDSLPLNATPLSSATTKVKAIFFPPGLQNLQLAETPFIFRDGGFPVQFLDVPAVVSSRGEFNPLIELIFRTKDMMAFSKQFVSSASDDDDRLAVYSSFPPIAASLPLAEGRNPWNAHILVLRVNSSSHFVDLTEVDLDGVLQSLRRNYRLTAHPRGHNYQDWKSMTISDVYSYVRAFIIGVIAVVLSLPF</sequence>
<gene>
    <name evidence="1" type="ORF">NLJ89_g10420</name>
</gene>
<proteinExistence type="predicted"/>
<dbReference type="Proteomes" id="UP001148786">
    <property type="component" value="Unassembled WGS sequence"/>
</dbReference>
<dbReference type="AlphaFoldDB" id="A0A9W8MQA7"/>
<reference evidence="1" key="1">
    <citation type="submission" date="2022-07" db="EMBL/GenBank/DDBJ databases">
        <title>Genome Sequence of Agrocybe chaxingu.</title>
        <authorList>
            <person name="Buettner E."/>
        </authorList>
    </citation>
    <scope>NUCLEOTIDE SEQUENCE</scope>
    <source>
        <strain evidence="1">MP-N11</strain>
    </source>
</reference>
<accession>A0A9W8MQA7</accession>
<evidence type="ECO:0000313" key="1">
    <source>
        <dbReference type="EMBL" id="KAJ3496916.1"/>
    </source>
</evidence>
<name>A0A9W8MQA7_9AGAR</name>
<protein>
    <submittedName>
        <fullName evidence="1">Uncharacterized protein</fullName>
    </submittedName>
</protein>
<dbReference type="EMBL" id="JANKHO010001903">
    <property type="protein sequence ID" value="KAJ3496916.1"/>
    <property type="molecule type" value="Genomic_DNA"/>
</dbReference>